<dbReference type="Pfam" id="PF07110">
    <property type="entry name" value="EthD"/>
    <property type="match status" value="1"/>
</dbReference>
<name>A0ABS6BDG8_9NOCA</name>
<gene>
    <name evidence="2" type="ORF">KO481_40750</name>
</gene>
<dbReference type="SUPFAM" id="SSF54909">
    <property type="entry name" value="Dimeric alpha+beta barrel"/>
    <property type="match status" value="1"/>
</dbReference>
<dbReference type="Gene3D" id="3.30.70.100">
    <property type="match status" value="1"/>
</dbReference>
<accession>A0ABS6BDG8</accession>
<dbReference type="InterPro" id="IPR011008">
    <property type="entry name" value="Dimeric_a/b-barrel"/>
</dbReference>
<dbReference type="Proteomes" id="UP000733379">
    <property type="component" value="Unassembled WGS sequence"/>
</dbReference>
<organism evidence="2 3">
    <name type="scientific">Nocardia albiluteola</name>
    <dbReference type="NCBI Taxonomy" id="2842303"/>
    <lineage>
        <taxon>Bacteria</taxon>
        <taxon>Bacillati</taxon>
        <taxon>Actinomycetota</taxon>
        <taxon>Actinomycetes</taxon>
        <taxon>Mycobacteriales</taxon>
        <taxon>Nocardiaceae</taxon>
        <taxon>Nocardia</taxon>
    </lineage>
</organism>
<proteinExistence type="predicted"/>
<evidence type="ECO:0000313" key="2">
    <source>
        <dbReference type="EMBL" id="MBU3067831.1"/>
    </source>
</evidence>
<reference evidence="2 3" key="1">
    <citation type="submission" date="2021-06" db="EMBL/GenBank/DDBJ databases">
        <title>Actinomycetes sequencing.</title>
        <authorList>
            <person name="Shan Q."/>
        </authorList>
    </citation>
    <scope>NUCLEOTIDE SEQUENCE [LARGE SCALE GENOMIC DNA]</scope>
    <source>
        <strain evidence="2 3">NEAU-G5</strain>
    </source>
</reference>
<feature type="domain" description="EthD" evidence="1">
    <location>
        <begin position="8"/>
        <end position="60"/>
    </location>
</feature>
<sequence>MLWDTPSDTEAFDKHYREVHIPLCRQLPGLRRYTLSRNPNPIVGEPFYQVAELDWDNMTALREAFAGEIGLRTAADGLVLRSWSAQRSMAIELDVRYPVLSEG</sequence>
<dbReference type="NCBIfam" id="TIGR02118">
    <property type="entry name" value="EthD family reductase"/>
    <property type="match status" value="1"/>
</dbReference>
<keyword evidence="3" id="KW-1185">Reference proteome</keyword>
<evidence type="ECO:0000259" key="1">
    <source>
        <dbReference type="Pfam" id="PF07110"/>
    </source>
</evidence>
<dbReference type="EMBL" id="JAHKNI010000026">
    <property type="protein sequence ID" value="MBU3067831.1"/>
    <property type="molecule type" value="Genomic_DNA"/>
</dbReference>
<protein>
    <submittedName>
        <fullName evidence="2">EthD family reductase</fullName>
    </submittedName>
</protein>
<evidence type="ECO:0000313" key="3">
    <source>
        <dbReference type="Proteomes" id="UP000733379"/>
    </source>
</evidence>
<comment type="caution">
    <text evidence="2">The sequence shown here is derived from an EMBL/GenBank/DDBJ whole genome shotgun (WGS) entry which is preliminary data.</text>
</comment>
<dbReference type="InterPro" id="IPR009799">
    <property type="entry name" value="EthD_dom"/>
</dbReference>